<organism evidence="2">
    <name type="scientific">Oryza glumipatula</name>
    <dbReference type="NCBI Taxonomy" id="40148"/>
    <lineage>
        <taxon>Eukaryota</taxon>
        <taxon>Viridiplantae</taxon>
        <taxon>Streptophyta</taxon>
        <taxon>Embryophyta</taxon>
        <taxon>Tracheophyta</taxon>
        <taxon>Spermatophyta</taxon>
        <taxon>Magnoliopsida</taxon>
        <taxon>Liliopsida</taxon>
        <taxon>Poales</taxon>
        <taxon>Poaceae</taxon>
        <taxon>BOP clade</taxon>
        <taxon>Oryzoideae</taxon>
        <taxon>Oryzeae</taxon>
        <taxon>Oryzinae</taxon>
        <taxon>Oryza</taxon>
    </lineage>
</organism>
<feature type="compositionally biased region" description="Polar residues" evidence="1">
    <location>
        <begin position="100"/>
        <end position="117"/>
    </location>
</feature>
<evidence type="ECO:0000313" key="2">
    <source>
        <dbReference type="EnsemblPlants" id="OGLUM06G03440.1"/>
    </source>
</evidence>
<accession>A0A0E0A536</accession>
<dbReference type="AlphaFoldDB" id="A0A0E0A536"/>
<feature type="region of interest" description="Disordered" evidence="1">
    <location>
        <begin position="1"/>
        <end position="24"/>
    </location>
</feature>
<proteinExistence type="predicted"/>
<protein>
    <submittedName>
        <fullName evidence="2">Uncharacterized protein</fullName>
    </submittedName>
</protein>
<dbReference type="HOGENOM" id="CLU_135865_0_0_1"/>
<reference evidence="2" key="1">
    <citation type="submission" date="2015-04" db="UniProtKB">
        <authorList>
            <consortium name="EnsemblPlants"/>
        </authorList>
    </citation>
    <scope>IDENTIFICATION</scope>
</reference>
<sequence>MQTTGREVEEVKGTEYSEGGGEGVGEVVGSQGQCGGGCGRWCWRMGLSSTVFDMVSAVLAIDFVAHAGMHTRLSVVDYICFPPSPRPPSATSPSSAKLRPSTSETSSKVSAAPRSSCSSILPPRKMVDSNAHCRNADVSVWLDAPGGEKASIRWRFGYFKPNTFGDQ</sequence>
<reference evidence="2" key="2">
    <citation type="submission" date="2018-05" db="EMBL/GenBank/DDBJ databases">
        <title>OgluRS3 (Oryza glumaepatula Reference Sequence Version 3).</title>
        <authorList>
            <person name="Zhang J."/>
            <person name="Kudrna D."/>
            <person name="Lee S."/>
            <person name="Talag J."/>
            <person name="Welchert J."/>
            <person name="Wing R.A."/>
        </authorList>
    </citation>
    <scope>NUCLEOTIDE SEQUENCE [LARGE SCALE GENOMIC DNA]</scope>
</reference>
<dbReference type="EnsemblPlants" id="OGLUM06G03440.1">
    <property type="protein sequence ID" value="OGLUM06G03440.1"/>
    <property type="gene ID" value="OGLUM06G03440"/>
</dbReference>
<evidence type="ECO:0000256" key="1">
    <source>
        <dbReference type="SAM" id="MobiDB-lite"/>
    </source>
</evidence>
<feature type="compositionally biased region" description="Basic and acidic residues" evidence="1">
    <location>
        <begin position="1"/>
        <end position="15"/>
    </location>
</feature>
<keyword evidence="3" id="KW-1185">Reference proteome</keyword>
<dbReference type="Proteomes" id="UP000026961">
    <property type="component" value="Chromosome 6"/>
</dbReference>
<evidence type="ECO:0000313" key="3">
    <source>
        <dbReference type="Proteomes" id="UP000026961"/>
    </source>
</evidence>
<name>A0A0E0A536_9ORYZ</name>
<feature type="region of interest" description="Disordered" evidence="1">
    <location>
        <begin position="85"/>
        <end position="117"/>
    </location>
</feature>
<dbReference type="Gramene" id="OGLUM06G03440.1">
    <property type="protein sequence ID" value="OGLUM06G03440.1"/>
    <property type="gene ID" value="OGLUM06G03440"/>
</dbReference>